<evidence type="ECO:0000256" key="3">
    <source>
        <dbReference type="ARBA" id="ARBA00023015"/>
    </source>
</evidence>
<keyword evidence="10" id="KW-1185">Reference proteome</keyword>
<organism evidence="9 10">
    <name type="scientific">Coptis chinensis</name>
    <dbReference type="NCBI Taxonomy" id="261450"/>
    <lineage>
        <taxon>Eukaryota</taxon>
        <taxon>Viridiplantae</taxon>
        <taxon>Streptophyta</taxon>
        <taxon>Embryophyta</taxon>
        <taxon>Tracheophyta</taxon>
        <taxon>Spermatophyta</taxon>
        <taxon>Magnoliopsida</taxon>
        <taxon>Ranunculales</taxon>
        <taxon>Ranunculaceae</taxon>
        <taxon>Coptidoideae</taxon>
        <taxon>Coptis</taxon>
    </lineage>
</organism>
<evidence type="ECO:0000259" key="8">
    <source>
        <dbReference type="PROSITE" id="PS50090"/>
    </source>
</evidence>
<dbReference type="CDD" id="cd12203">
    <property type="entry name" value="GT1"/>
    <property type="match status" value="1"/>
</dbReference>
<evidence type="ECO:0000256" key="7">
    <source>
        <dbReference type="SAM" id="MobiDB-lite"/>
    </source>
</evidence>
<dbReference type="Gene3D" id="1.10.10.60">
    <property type="entry name" value="Homeodomain-like"/>
    <property type="match status" value="1"/>
</dbReference>
<sequence>MMLEVLSNSTLQHIQQQQQQMLLERDSTTSGDGEDHEIKAPKKRAETWIQDETRCLLSLRREMDRLFNTSKSNKHLWEQISSKMRDKGFDRSPTMCTDKWRNLLKEFKRLNIKKEEAGPGKLRIIKELEELLRERLKMAPCKTSKLDSFAHFSERARAASVMETRTAKSWLARASGRSTLNLESRLDHEGHPLAIAATDGVAASGVPPWNWRDTNGNAFGSLEDSNYLPSAVDQFEGENFRGLSARGEAVGIIERGGGAVFQSSITLGGGASLSSCLFLLDADQERPKLCAFRLNCSHGATQPNRQAGTGDNHENDQGNLTLRSWVAGKPRILVRSNNTVLNSPWWSVSVVCSSNGGLPDWRWVEWNLISVFGRADLRLVCVCVWGGTFAFFQSEKEVERITKSCGEGEVTFRRWSPEVGGIAQDTLKSKEVRLTFTGVPLHLRTKEIALTLTQVCGRCLEIDENSFNCCGKKVRVKAKVDELGADP</sequence>
<protein>
    <recommendedName>
        <fullName evidence="8">Myb-like domain-containing protein</fullName>
    </recommendedName>
</protein>
<dbReference type="EMBL" id="JADFTS010000004">
    <property type="protein sequence ID" value="KAF9609897.1"/>
    <property type="molecule type" value="Genomic_DNA"/>
</dbReference>
<dbReference type="InterPro" id="IPR001005">
    <property type="entry name" value="SANT/Myb"/>
</dbReference>
<comment type="caution">
    <text evidence="9">The sequence shown here is derived from an EMBL/GenBank/DDBJ whole genome shotgun (WGS) entry which is preliminary data.</text>
</comment>
<keyword evidence="6" id="KW-0539">Nucleus</keyword>
<dbReference type="Pfam" id="PF13837">
    <property type="entry name" value="Myb_DNA-bind_4"/>
    <property type="match status" value="1"/>
</dbReference>
<keyword evidence="3" id="KW-0805">Transcription regulation</keyword>
<keyword evidence="4" id="KW-0238">DNA-binding</keyword>
<dbReference type="OrthoDB" id="691673at2759"/>
<dbReference type="AlphaFoldDB" id="A0A835I592"/>
<dbReference type="PROSITE" id="PS50090">
    <property type="entry name" value="MYB_LIKE"/>
    <property type="match status" value="1"/>
</dbReference>
<dbReference type="GO" id="GO:0003677">
    <property type="term" value="F:DNA binding"/>
    <property type="evidence" value="ECO:0007669"/>
    <property type="project" value="UniProtKB-KW"/>
</dbReference>
<gene>
    <name evidence="9" type="ORF">IFM89_018982</name>
</gene>
<feature type="region of interest" description="Disordered" evidence="7">
    <location>
        <begin position="16"/>
        <end position="44"/>
    </location>
</feature>
<reference evidence="9 10" key="1">
    <citation type="submission" date="2020-10" db="EMBL/GenBank/DDBJ databases">
        <title>The Coptis chinensis genome and diversification of protoberbering-type alkaloids.</title>
        <authorList>
            <person name="Wang B."/>
            <person name="Shu S."/>
            <person name="Song C."/>
            <person name="Liu Y."/>
        </authorList>
    </citation>
    <scope>NUCLEOTIDE SEQUENCE [LARGE SCALE GENOMIC DNA]</scope>
    <source>
        <strain evidence="9">HL-2020</strain>
        <tissue evidence="9">Leaf</tissue>
    </source>
</reference>
<evidence type="ECO:0000313" key="10">
    <source>
        <dbReference type="Proteomes" id="UP000631114"/>
    </source>
</evidence>
<evidence type="ECO:0000256" key="1">
    <source>
        <dbReference type="ARBA" id="ARBA00004123"/>
    </source>
</evidence>
<evidence type="ECO:0000313" key="9">
    <source>
        <dbReference type="EMBL" id="KAF9609897.1"/>
    </source>
</evidence>
<evidence type="ECO:0000256" key="5">
    <source>
        <dbReference type="ARBA" id="ARBA00023163"/>
    </source>
</evidence>
<dbReference type="PANTHER" id="PTHR21654:SF84">
    <property type="entry name" value="SI:DKEY-66I24.7"/>
    <property type="match status" value="1"/>
</dbReference>
<keyword evidence="2" id="KW-0597">Phosphoprotein</keyword>
<keyword evidence="5" id="KW-0804">Transcription</keyword>
<dbReference type="SMART" id="SM00717">
    <property type="entry name" value="SANT"/>
    <property type="match status" value="1"/>
</dbReference>
<name>A0A835I592_9MAGN</name>
<comment type="subcellular location">
    <subcellularLocation>
        <location evidence="1">Nucleus</location>
    </subcellularLocation>
</comment>
<dbReference type="InterPro" id="IPR044822">
    <property type="entry name" value="Myb_DNA-bind_4"/>
</dbReference>
<evidence type="ECO:0000256" key="6">
    <source>
        <dbReference type="ARBA" id="ARBA00023242"/>
    </source>
</evidence>
<evidence type="ECO:0000256" key="4">
    <source>
        <dbReference type="ARBA" id="ARBA00023125"/>
    </source>
</evidence>
<evidence type="ECO:0000256" key="2">
    <source>
        <dbReference type="ARBA" id="ARBA00022553"/>
    </source>
</evidence>
<feature type="domain" description="Myb-like" evidence="8">
    <location>
        <begin position="40"/>
        <end position="104"/>
    </location>
</feature>
<proteinExistence type="predicted"/>
<dbReference type="PANTHER" id="PTHR21654">
    <property type="entry name" value="FI21293P1"/>
    <property type="match status" value="1"/>
</dbReference>
<dbReference type="GO" id="GO:0006355">
    <property type="term" value="P:regulation of DNA-templated transcription"/>
    <property type="evidence" value="ECO:0007669"/>
    <property type="project" value="UniProtKB-ARBA"/>
</dbReference>
<dbReference type="GO" id="GO:0005634">
    <property type="term" value="C:nucleus"/>
    <property type="evidence" value="ECO:0007669"/>
    <property type="project" value="UniProtKB-SubCell"/>
</dbReference>
<accession>A0A835I592</accession>
<dbReference type="FunFam" id="1.10.10.60:FF:000162">
    <property type="entry name" value="trihelix transcription factor GT-1"/>
    <property type="match status" value="1"/>
</dbReference>
<dbReference type="Proteomes" id="UP000631114">
    <property type="component" value="Unassembled WGS sequence"/>
</dbReference>